<protein>
    <submittedName>
        <fullName evidence="1">Uncharacterized protein</fullName>
    </submittedName>
</protein>
<dbReference type="Proteomes" id="UP001207468">
    <property type="component" value="Unassembled WGS sequence"/>
</dbReference>
<name>A0ACC0UEL4_9AGAM</name>
<sequence>MNEISFAETSVSQHEDQFIKAIQLSSLAPDLTFVNTSAKQDKQSHLRPDIAIYWNKNAHSKVMQENKKLEWSVVDVWIENKNRNQDIFRTHAETNPPEDESDLGRPIKSSHQASHICGQLISHSLVLHQKQSRVFSFAIVLFGETGRTTAMGSQWCYLYRSYSIGPKIPTPFSNSSGGSTLSLLPSVDMTPLSPQSRRTDKGVGDAQSTLAVYMDVEKVEVEDLRQILINDDHAMDGQPKPYITWKPIWETKTLFGRSTFRYVSRKKGIFITIYEKQNSYGLIRQSKNFTSGIRWMWICRGNNPEQYDLFIPYAQQIELLHVQGTWQFISTGLLLHPATRSHGLPNDLESFYWVLLYMVMKYRHPNFKVISQDMQDVFDGYRYTGRNHVARGGKGKLSFLDSRVFGPTFIKNTIKILPCIEIIEGLRTVFQDFYHGSNVDPEPCKVQEEKEPDEKTLEAHKKLSSSKWVLTLIEGRLKSNPWINDGGSRYKSFLSHDPTRSSHKRKAEDSNAAKEREMSNKMHRGLFPPSGPSSSSIAFWLARKAVQSCMTDFF</sequence>
<gene>
    <name evidence="1" type="ORF">F5148DRAFT_1147842</name>
</gene>
<dbReference type="EMBL" id="JAGFNK010000050">
    <property type="protein sequence ID" value="KAI9510010.1"/>
    <property type="molecule type" value="Genomic_DNA"/>
</dbReference>
<reference evidence="1" key="1">
    <citation type="submission" date="2021-03" db="EMBL/GenBank/DDBJ databases">
        <title>Evolutionary priming and transition to the ectomycorrhizal habit in an iconic lineage of mushroom-forming fungi: is preadaptation a requirement?</title>
        <authorList>
            <consortium name="DOE Joint Genome Institute"/>
            <person name="Looney B.P."/>
            <person name="Miyauchi S."/>
            <person name="Morin E."/>
            <person name="Drula E."/>
            <person name="Courty P.E."/>
            <person name="Chicoki N."/>
            <person name="Fauchery L."/>
            <person name="Kohler A."/>
            <person name="Kuo A."/>
            <person name="LaButti K."/>
            <person name="Pangilinan J."/>
            <person name="Lipzen A."/>
            <person name="Riley R."/>
            <person name="Andreopoulos W."/>
            <person name="He G."/>
            <person name="Johnson J."/>
            <person name="Barry K.W."/>
            <person name="Grigoriev I.V."/>
            <person name="Nagy L."/>
            <person name="Hibbett D."/>
            <person name="Henrissat B."/>
            <person name="Matheny P.B."/>
            <person name="Labbe J."/>
            <person name="Martin A.F."/>
        </authorList>
    </citation>
    <scope>NUCLEOTIDE SEQUENCE</scope>
    <source>
        <strain evidence="1">BPL698</strain>
    </source>
</reference>
<accession>A0ACC0UEL4</accession>
<evidence type="ECO:0000313" key="2">
    <source>
        <dbReference type="Proteomes" id="UP001207468"/>
    </source>
</evidence>
<keyword evidence="2" id="KW-1185">Reference proteome</keyword>
<organism evidence="1 2">
    <name type="scientific">Russula earlei</name>
    <dbReference type="NCBI Taxonomy" id="71964"/>
    <lineage>
        <taxon>Eukaryota</taxon>
        <taxon>Fungi</taxon>
        <taxon>Dikarya</taxon>
        <taxon>Basidiomycota</taxon>
        <taxon>Agaricomycotina</taxon>
        <taxon>Agaricomycetes</taxon>
        <taxon>Russulales</taxon>
        <taxon>Russulaceae</taxon>
        <taxon>Russula</taxon>
    </lineage>
</organism>
<evidence type="ECO:0000313" key="1">
    <source>
        <dbReference type="EMBL" id="KAI9510010.1"/>
    </source>
</evidence>
<comment type="caution">
    <text evidence="1">The sequence shown here is derived from an EMBL/GenBank/DDBJ whole genome shotgun (WGS) entry which is preliminary data.</text>
</comment>
<proteinExistence type="predicted"/>